<dbReference type="Proteomes" id="UP000735302">
    <property type="component" value="Unassembled WGS sequence"/>
</dbReference>
<evidence type="ECO:0000313" key="2">
    <source>
        <dbReference type="Proteomes" id="UP000735302"/>
    </source>
</evidence>
<accession>A0AAV4C5B1</accession>
<protein>
    <submittedName>
        <fullName evidence="1">Uncharacterized protein</fullName>
    </submittedName>
</protein>
<keyword evidence="2" id="KW-1185">Reference proteome</keyword>
<evidence type="ECO:0000313" key="1">
    <source>
        <dbReference type="EMBL" id="GFO26610.1"/>
    </source>
</evidence>
<proteinExistence type="predicted"/>
<gene>
    <name evidence="1" type="ORF">PoB_005311500</name>
</gene>
<dbReference type="EMBL" id="BLXT01005852">
    <property type="protein sequence ID" value="GFO26610.1"/>
    <property type="molecule type" value="Genomic_DNA"/>
</dbReference>
<reference evidence="1 2" key="1">
    <citation type="journal article" date="2021" name="Elife">
        <title>Chloroplast acquisition without the gene transfer in kleptoplastic sea slugs, Plakobranchus ocellatus.</title>
        <authorList>
            <person name="Maeda T."/>
            <person name="Takahashi S."/>
            <person name="Yoshida T."/>
            <person name="Shimamura S."/>
            <person name="Takaki Y."/>
            <person name="Nagai Y."/>
            <person name="Toyoda A."/>
            <person name="Suzuki Y."/>
            <person name="Arimoto A."/>
            <person name="Ishii H."/>
            <person name="Satoh N."/>
            <person name="Nishiyama T."/>
            <person name="Hasebe M."/>
            <person name="Maruyama T."/>
            <person name="Minagawa J."/>
            <person name="Obokata J."/>
            <person name="Shigenobu S."/>
        </authorList>
    </citation>
    <scope>NUCLEOTIDE SEQUENCE [LARGE SCALE GENOMIC DNA]</scope>
</reference>
<dbReference type="AlphaFoldDB" id="A0AAV4C5B1"/>
<name>A0AAV4C5B1_9GAST</name>
<sequence>MHGIGIPSEVVDGYRQFNYSLPCANHYRNKDALENWQNIDEAFEKGRMVKRIIFNSRDSTFTSWFSGGREIATSWDDLTSLSHNIFSIIGDTHPQALRRFEVNHLYHGCPYDKGWFFAGDAVPGLCSFEKKLAAPMFLYSKGKTVTLFSPCFRLSSKS</sequence>
<organism evidence="1 2">
    <name type="scientific">Plakobranchus ocellatus</name>
    <dbReference type="NCBI Taxonomy" id="259542"/>
    <lineage>
        <taxon>Eukaryota</taxon>
        <taxon>Metazoa</taxon>
        <taxon>Spiralia</taxon>
        <taxon>Lophotrochozoa</taxon>
        <taxon>Mollusca</taxon>
        <taxon>Gastropoda</taxon>
        <taxon>Heterobranchia</taxon>
        <taxon>Euthyneura</taxon>
        <taxon>Panpulmonata</taxon>
        <taxon>Sacoglossa</taxon>
        <taxon>Placobranchoidea</taxon>
        <taxon>Plakobranchidae</taxon>
        <taxon>Plakobranchus</taxon>
    </lineage>
</organism>
<comment type="caution">
    <text evidence="1">The sequence shown here is derived from an EMBL/GenBank/DDBJ whole genome shotgun (WGS) entry which is preliminary data.</text>
</comment>